<dbReference type="PANTHER" id="PTHR43229">
    <property type="entry name" value="NODULATION PROTEIN J"/>
    <property type="match status" value="1"/>
</dbReference>
<dbReference type="InterPro" id="IPR013525">
    <property type="entry name" value="ABC2_TM"/>
</dbReference>
<evidence type="ECO:0000259" key="6">
    <source>
        <dbReference type="PROSITE" id="PS51012"/>
    </source>
</evidence>
<feature type="transmembrane region" description="Helical" evidence="5">
    <location>
        <begin position="77"/>
        <end position="99"/>
    </location>
</feature>
<dbReference type="EMBL" id="BBXV01000008">
    <property type="protein sequence ID" value="GAQ16484.1"/>
    <property type="molecule type" value="Genomic_DNA"/>
</dbReference>
<name>A0A0U9H8L1_9BACI</name>
<comment type="caution">
    <text evidence="7">The sequence shown here is derived from an EMBL/GenBank/DDBJ whole genome shotgun (WGS) entry which is preliminary data.</text>
</comment>
<sequence>MLRSDGNFVNTKTFRKGTRFHWAKTFILAENELKAVWHNKPLLVNAFLNPILYLVFFMAGLRGMTGGILVNGTEVDFLAFTLPGILMMLVISLMGHTVYRSTIDKRWGLLGYKFMNGISPLSYVTGLMVYPFFVFLVQGVLLAVLSLFYGITYSITNLILAISLGIVGIIFWCSLGIIITTRINDYHQRDIVLGLMTLPILFTAPTFYAIESAPVYIQFISWLNPITYQVTAIRSLFLGQPDIMMILIATAISITLLILAVLLIAKAELVSNEY</sequence>
<evidence type="ECO:0000313" key="8">
    <source>
        <dbReference type="Proteomes" id="UP000052946"/>
    </source>
</evidence>
<accession>A0A0U9H8L1</accession>
<reference evidence="8" key="1">
    <citation type="submission" date="2015-07" db="EMBL/GenBank/DDBJ databases">
        <title>Draft Genome Sequence of Oceanobacillus picturae Heshi-B3 that Was Isolated from Fermented Rice Bran with Aging Salted Mackerel, Which Was Named Heshiko as Traditional Fermented Seafood in Japan.</title>
        <authorList>
            <person name="Akuzawa S."/>
            <person name="Nakagawa J."/>
            <person name="Kanekatsu T."/>
            <person name="Kanesaki Y."/>
            <person name="Suzuki T."/>
        </authorList>
    </citation>
    <scope>NUCLEOTIDE SEQUENCE [LARGE SCALE GENOMIC DNA]</scope>
    <source>
        <strain evidence="8">Heshi-B3</strain>
    </source>
</reference>
<dbReference type="PRINTS" id="PR00164">
    <property type="entry name" value="ABC2TRNSPORT"/>
</dbReference>
<feature type="transmembrane region" description="Helical" evidence="5">
    <location>
        <begin position="155"/>
        <end position="179"/>
    </location>
</feature>
<protein>
    <recommendedName>
        <fullName evidence="5">Transport permease protein</fullName>
    </recommendedName>
</protein>
<proteinExistence type="inferred from homology"/>
<organism evidence="7 8">
    <name type="scientific">Oceanobacillus picturae</name>
    <dbReference type="NCBI Taxonomy" id="171693"/>
    <lineage>
        <taxon>Bacteria</taxon>
        <taxon>Bacillati</taxon>
        <taxon>Bacillota</taxon>
        <taxon>Bacilli</taxon>
        <taxon>Bacillales</taxon>
        <taxon>Bacillaceae</taxon>
        <taxon>Oceanobacillus</taxon>
    </lineage>
</organism>
<dbReference type="PIRSF" id="PIRSF006648">
    <property type="entry name" value="DrrB"/>
    <property type="match status" value="1"/>
</dbReference>
<dbReference type="Proteomes" id="UP000052946">
    <property type="component" value="Unassembled WGS sequence"/>
</dbReference>
<feature type="transmembrane region" description="Helical" evidence="5">
    <location>
        <begin position="42"/>
        <end position="65"/>
    </location>
</feature>
<evidence type="ECO:0000256" key="1">
    <source>
        <dbReference type="ARBA" id="ARBA00004141"/>
    </source>
</evidence>
<reference evidence="7 8" key="2">
    <citation type="journal article" date="2016" name="Genome Announc.">
        <title>Draft Genome Sequence of Oceanobacillus picturae Heshi-B3, Isolated from Fermented Rice Bran in a Traditional Japanese Seafood Dish.</title>
        <authorList>
            <person name="Akuzawa S."/>
            <person name="Nagaoka J."/>
            <person name="Kanekatsu M."/>
            <person name="Kanesaki Y."/>
            <person name="Suzuki T."/>
        </authorList>
    </citation>
    <scope>NUCLEOTIDE SEQUENCE [LARGE SCALE GENOMIC DNA]</scope>
    <source>
        <strain evidence="7 8">Heshi-B3</strain>
    </source>
</reference>
<dbReference type="AlphaFoldDB" id="A0A0U9H8L1"/>
<keyword evidence="5" id="KW-0813">Transport</keyword>
<dbReference type="InterPro" id="IPR047817">
    <property type="entry name" value="ABC2_TM_bact-type"/>
</dbReference>
<dbReference type="InterPro" id="IPR000412">
    <property type="entry name" value="ABC_2_transport"/>
</dbReference>
<feature type="transmembrane region" description="Helical" evidence="5">
    <location>
        <begin position="120"/>
        <end position="149"/>
    </location>
</feature>
<evidence type="ECO:0000256" key="4">
    <source>
        <dbReference type="ARBA" id="ARBA00023136"/>
    </source>
</evidence>
<feature type="transmembrane region" description="Helical" evidence="5">
    <location>
        <begin position="244"/>
        <end position="265"/>
    </location>
</feature>
<dbReference type="GO" id="GO:0043190">
    <property type="term" value="C:ATP-binding cassette (ABC) transporter complex"/>
    <property type="evidence" value="ECO:0007669"/>
    <property type="project" value="InterPro"/>
</dbReference>
<keyword evidence="5" id="KW-1003">Cell membrane</keyword>
<keyword evidence="2 5" id="KW-0812">Transmembrane</keyword>
<keyword evidence="4 5" id="KW-0472">Membrane</keyword>
<comment type="subcellular location">
    <subcellularLocation>
        <location evidence="5">Cell membrane</location>
        <topology evidence="5">Multi-pass membrane protein</topology>
    </subcellularLocation>
    <subcellularLocation>
        <location evidence="1">Membrane</location>
        <topology evidence="1">Multi-pass membrane protein</topology>
    </subcellularLocation>
</comment>
<evidence type="ECO:0000313" key="7">
    <source>
        <dbReference type="EMBL" id="GAQ16484.1"/>
    </source>
</evidence>
<feature type="domain" description="ABC transmembrane type-2" evidence="6">
    <location>
        <begin position="41"/>
        <end position="267"/>
    </location>
</feature>
<evidence type="ECO:0000256" key="2">
    <source>
        <dbReference type="ARBA" id="ARBA00022692"/>
    </source>
</evidence>
<dbReference type="PROSITE" id="PS51012">
    <property type="entry name" value="ABC_TM2"/>
    <property type="match status" value="1"/>
</dbReference>
<dbReference type="InterPro" id="IPR051784">
    <property type="entry name" value="Nod_factor_ABC_transporter"/>
</dbReference>
<dbReference type="PANTHER" id="PTHR43229:SF3">
    <property type="entry name" value="ABC-TYPE MULTIDRUG TRANSPORT SYSTEM, PERMEASE COMPONENT"/>
    <property type="match status" value="1"/>
</dbReference>
<evidence type="ECO:0000256" key="5">
    <source>
        <dbReference type="RuleBase" id="RU361157"/>
    </source>
</evidence>
<dbReference type="GO" id="GO:0140359">
    <property type="term" value="F:ABC-type transporter activity"/>
    <property type="evidence" value="ECO:0007669"/>
    <property type="project" value="InterPro"/>
</dbReference>
<dbReference type="Pfam" id="PF01061">
    <property type="entry name" value="ABC2_membrane"/>
    <property type="match status" value="1"/>
</dbReference>
<comment type="similarity">
    <text evidence="5">Belongs to the ABC-2 integral membrane protein family.</text>
</comment>
<evidence type="ECO:0000256" key="3">
    <source>
        <dbReference type="ARBA" id="ARBA00022989"/>
    </source>
</evidence>
<feature type="transmembrane region" description="Helical" evidence="5">
    <location>
        <begin position="191"/>
        <end position="210"/>
    </location>
</feature>
<dbReference type="RefSeq" id="WP_058949227.1">
    <property type="nucleotide sequence ID" value="NZ_BBXV01000008.1"/>
</dbReference>
<keyword evidence="3 5" id="KW-1133">Transmembrane helix</keyword>
<gene>
    <name evidence="7" type="ORF">OPHB3_0407</name>
</gene>